<dbReference type="PANTHER" id="PTHR43033:SF1">
    <property type="entry name" value="TRNA(ILE)-LYSIDINE SYNTHASE-RELATED"/>
    <property type="match status" value="1"/>
</dbReference>
<dbReference type="SUPFAM" id="SSF52402">
    <property type="entry name" value="Adenine nucleotide alpha hydrolases-like"/>
    <property type="match status" value="1"/>
</dbReference>
<dbReference type="HAMAP" id="MF_01161">
    <property type="entry name" value="tRNA_Ile_lys_synt"/>
    <property type="match status" value="1"/>
</dbReference>
<dbReference type="PANTHER" id="PTHR43033">
    <property type="entry name" value="TRNA(ILE)-LYSIDINE SYNTHASE-RELATED"/>
    <property type="match status" value="1"/>
</dbReference>
<comment type="catalytic activity">
    <reaction evidence="6">
        <text>cytidine(34) in tRNA(Ile2) + L-lysine + ATP = lysidine(34) in tRNA(Ile2) + AMP + diphosphate + H(+)</text>
        <dbReference type="Rhea" id="RHEA:43744"/>
        <dbReference type="Rhea" id="RHEA-COMP:10625"/>
        <dbReference type="Rhea" id="RHEA-COMP:10670"/>
        <dbReference type="ChEBI" id="CHEBI:15378"/>
        <dbReference type="ChEBI" id="CHEBI:30616"/>
        <dbReference type="ChEBI" id="CHEBI:32551"/>
        <dbReference type="ChEBI" id="CHEBI:33019"/>
        <dbReference type="ChEBI" id="CHEBI:82748"/>
        <dbReference type="ChEBI" id="CHEBI:83665"/>
        <dbReference type="ChEBI" id="CHEBI:456215"/>
        <dbReference type="EC" id="6.3.4.19"/>
    </reaction>
</comment>
<accession>A0A6J7J058</accession>
<evidence type="ECO:0000256" key="3">
    <source>
        <dbReference type="ARBA" id="ARBA00022694"/>
    </source>
</evidence>
<sequence length="323" mass="33765">MPQAAEAMLERVRATGLLPEGGSVVVLLSGGRDSVCLLDAAVRLAGSGAVGALHVHHGLRADADADAEHCRALCAALGVALTVEHLTPPSVGNIQAWARDARHEAGTRVAASAGARLAAGHTVSDQVETILYRLAVSPGRRALLGMADERGLLIRPLLRAGLTRTDTAAWCDARGLAWVNDASNEAPKYARSRVRADIVPALRGLHPAAEANILRTASMLRDEAQVLDGVVDAALDGEGQIALETLASLPPALARLVVLRLAEDACGSLCPRAASRLDDLLAFRHRTGRAALDVGEGARAVVEDGVLRFERTPPIGRLRSTAP</sequence>
<keyword evidence="4" id="KW-0547">Nucleotide-binding</keyword>
<dbReference type="InterPro" id="IPR014729">
    <property type="entry name" value="Rossmann-like_a/b/a_fold"/>
</dbReference>
<dbReference type="GO" id="GO:0005524">
    <property type="term" value="F:ATP binding"/>
    <property type="evidence" value="ECO:0007669"/>
    <property type="project" value="UniProtKB-KW"/>
</dbReference>
<dbReference type="GO" id="GO:0032267">
    <property type="term" value="F:tRNA(Ile)-lysidine synthase activity"/>
    <property type="evidence" value="ECO:0007669"/>
    <property type="project" value="UniProtKB-EC"/>
</dbReference>
<dbReference type="SUPFAM" id="SSF82829">
    <property type="entry name" value="MesJ substrate recognition domain-like"/>
    <property type="match status" value="1"/>
</dbReference>
<dbReference type="GO" id="GO:0008033">
    <property type="term" value="P:tRNA processing"/>
    <property type="evidence" value="ECO:0007669"/>
    <property type="project" value="UniProtKB-KW"/>
</dbReference>
<feature type="domain" description="tRNA(Ile)-lysidine/2-thiocytidine synthase N-terminal" evidence="7">
    <location>
        <begin position="24"/>
        <end position="196"/>
    </location>
</feature>
<proteinExistence type="inferred from homology"/>
<evidence type="ECO:0000256" key="2">
    <source>
        <dbReference type="ARBA" id="ARBA00022598"/>
    </source>
</evidence>
<evidence type="ECO:0000313" key="8">
    <source>
        <dbReference type="EMBL" id="CAB4936489.1"/>
    </source>
</evidence>
<keyword evidence="3" id="KW-0819">tRNA processing</keyword>
<evidence type="ECO:0000256" key="5">
    <source>
        <dbReference type="ARBA" id="ARBA00022840"/>
    </source>
</evidence>
<gene>
    <name evidence="8" type="ORF">UFOPK3674_01510</name>
</gene>
<evidence type="ECO:0000259" key="7">
    <source>
        <dbReference type="Pfam" id="PF01171"/>
    </source>
</evidence>
<evidence type="ECO:0000256" key="6">
    <source>
        <dbReference type="ARBA" id="ARBA00048539"/>
    </source>
</evidence>
<dbReference type="EMBL" id="CAFBMX010000007">
    <property type="protein sequence ID" value="CAB4936489.1"/>
    <property type="molecule type" value="Genomic_DNA"/>
</dbReference>
<dbReference type="CDD" id="cd01992">
    <property type="entry name" value="TilS_N"/>
    <property type="match status" value="1"/>
</dbReference>
<keyword evidence="2" id="KW-0436">Ligase</keyword>
<organism evidence="8">
    <name type="scientific">freshwater metagenome</name>
    <dbReference type="NCBI Taxonomy" id="449393"/>
    <lineage>
        <taxon>unclassified sequences</taxon>
        <taxon>metagenomes</taxon>
        <taxon>ecological metagenomes</taxon>
    </lineage>
</organism>
<dbReference type="NCBIfam" id="TIGR02432">
    <property type="entry name" value="lysidine_TilS_N"/>
    <property type="match status" value="1"/>
</dbReference>
<reference evidence="8" key="1">
    <citation type="submission" date="2020-05" db="EMBL/GenBank/DDBJ databases">
        <authorList>
            <person name="Chiriac C."/>
            <person name="Salcher M."/>
            <person name="Ghai R."/>
            <person name="Kavagutti S V."/>
        </authorList>
    </citation>
    <scope>NUCLEOTIDE SEQUENCE</scope>
</reference>
<evidence type="ECO:0000256" key="1">
    <source>
        <dbReference type="ARBA" id="ARBA00013267"/>
    </source>
</evidence>
<name>A0A6J7J058_9ZZZZ</name>
<evidence type="ECO:0000256" key="4">
    <source>
        <dbReference type="ARBA" id="ARBA00022741"/>
    </source>
</evidence>
<keyword evidence="5" id="KW-0067">ATP-binding</keyword>
<dbReference type="InterPro" id="IPR012094">
    <property type="entry name" value="tRNA_Ile_lys_synt"/>
</dbReference>
<dbReference type="InterPro" id="IPR012795">
    <property type="entry name" value="tRNA_Ile_lys_synt_N"/>
</dbReference>
<dbReference type="Pfam" id="PF01171">
    <property type="entry name" value="ATP_bind_3"/>
    <property type="match status" value="1"/>
</dbReference>
<dbReference type="InterPro" id="IPR011063">
    <property type="entry name" value="TilS/TtcA_N"/>
</dbReference>
<dbReference type="AlphaFoldDB" id="A0A6J7J058"/>
<dbReference type="Gene3D" id="3.40.50.620">
    <property type="entry name" value="HUPs"/>
    <property type="match status" value="1"/>
</dbReference>
<dbReference type="EC" id="6.3.4.19" evidence="1"/>
<protein>
    <recommendedName>
        <fullName evidence="1">tRNA(Ile)-lysidine synthetase</fullName>
        <ecNumber evidence="1">6.3.4.19</ecNumber>
    </recommendedName>
</protein>